<dbReference type="InterPro" id="IPR041426">
    <property type="entry name" value="Mos1_HTH"/>
</dbReference>
<name>A0A8K0P347_LADFU</name>
<dbReference type="PANTHER" id="PTHR46060">
    <property type="entry name" value="MARINER MOS1 TRANSPOSASE-LIKE PROTEIN"/>
    <property type="match status" value="1"/>
</dbReference>
<protein>
    <recommendedName>
        <fullName evidence="1">Mos1 transposase HTH domain-containing protein</fullName>
    </recommendedName>
</protein>
<gene>
    <name evidence="2" type="ORF">J437_LFUL010048</name>
</gene>
<dbReference type="AlphaFoldDB" id="A0A8K0P347"/>
<dbReference type="Pfam" id="PF17906">
    <property type="entry name" value="HTH_48"/>
    <property type="match status" value="1"/>
</dbReference>
<organism evidence="2 3">
    <name type="scientific">Ladona fulva</name>
    <name type="common">Scarce chaser dragonfly</name>
    <name type="synonym">Libellula fulva</name>
    <dbReference type="NCBI Taxonomy" id="123851"/>
    <lineage>
        <taxon>Eukaryota</taxon>
        <taxon>Metazoa</taxon>
        <taxon>Ecdysozoa</taxon>
        <taxon>Arthropoda</taxon>
        <taxon>Hexapoda</taxon>
        <taxon>Insecta</taxon>
        <taxon>Pterygota</taxon>
        <taxon>Palaeoptera</taxon>
        <taxon>Odonata</taxon>
        <taxon>Epiprocta</taxon>
        <taxon>Anisoptera</taxon>
        <taxon>Libelluloidea</taxon>
        <taxon>Libellulidae</taxon>
        <taxon>Ladona</taxon>
    </lineage>
</organism>
<dbReference type="InterPro" id="IPR052709">
    <property type="entry name" value="Transposase-MT_Hybrid"/>
</dbReference>
<dbReference type="EMBL" id="KZ308423">
    <property type="protein sequence ID" value="KAG8229294.1"/>
    <property type="molecule type" value="Genomic_DNA"/>
</dbReference>
<dbReference type="PANTHER" id="PTHR46060:SF1">
    <property type="entry name" value="MARINER MOS1 TRANSPOSASE-LIKE PROTEIN"/>
    <property type="match status" value="1"/>
</dbReference>
<comment type="caution">
    <text evidence="2">The sequence shown here is derived from an EMBL/GenBank/DDBJ whole genome shotgun (WGS) entry which is preliminary data.</text>
</comment>
<dbReference type="Proteomes" id="UP000792457">
    <property type="component" value="Unassembled WGS sequence"/>
</dbReference>
<accession>A0A8K0P347</accession>
<reference evidence="2" key="2">
    <citation type="submission" date="2017-10" db="EMBL/GenBank/DDBJ databases">
        <title>Ladona fulva Genome sequencing and assembly.</title>
        <authorList>
            <person name="Murali S."/>
            <person name="Richards S."/>
            <person name="Bandaranaike D."/>
            <person name="Bellair M."/>
            <person name="Blankenburg K."/>
            <person name="Chao H."/>
            <person name="Dinh H."/>
            <person name="Doddapaneni H."/>
            <person name="Dugan-Rocha S."/>
            <person name="Elkadiri S."/>
            <person name="Gnanaolivu R."/>
            <person name="Hernandez B."/>
            <person name="Skinner E."/>
            <person name="Javaid M."/>
            <person name="Lee S."/>
            <person name="Li M."/>
            <person name="Ming W."/>
            <person name="Munidasa M."/>
            <person name="Muniz J."/>
            <person name="Nguyen L."/>
            <person name="Hughes D."/>
            <person name="Osuji N."/>
            <person name="Pu L.-L."/>
            <person name="Puazo M."/>
            <person name="Qu C."/>
            <person name="Quiroz J."/>
            <person name="Raj R."/>
            <person name="Weissenberger G."/>
            <person name="Xin Y."/>
            <person name="Zou X."/>
            <person name="Han Y."/>
            <person name="Worley K."/>
            <person name="Muzny D."/>
            <person name="Gibbs R."/>
        </authorList>
    </citation>
    <scope>NUCLEOTIDE SEQUENCE</scope>
    <source>
        <strain evidence="2">Sampled in the wild</strain>
    </source>
</reference>
<evidence type="ECO:0000313" key="2">
    <source>
        <dbReference type="EMBL" id="KAG8229294.1"/>
    </source>
</evidence>
<sequence>MEVPVGATVSCEIRSVIRIVNAKKVPPIEIHRQLCNVYGEKCMYVQHVRKWWKEFTTGRTDIHDEDRCGRPSISDEIIEKVEKLVLEDRRVTIRELALRDPTSPHCARPPRLSSNPGHIERIWMDCHSPSGLITK</sequence>
<reference evidence="2" key="1">
    <citation type="submission" date="2013-04" db="EMBL/GenBank/DDBJ databases">
        <authorList>
            <person name="Qu J."/>
            <person name="Murali S.C."/>
            <person name="Bandaranaike D."/>
            <person name="Bellair M."/>
            <person name="Blankenburg K."/>
            <person name="Chao H."/>
            <person name="Dinh H."/>
            <person name="Doddapaneni H."/>
            <person name="Downs B."/>
            <person name="Dugan-Rocha S."/>
            <person name="Elkadiri S."/>
            <person name="Gnanaolivu R.D."/>
            <person name="Hernandez B."/>
            <person name="Javaid M."/>
            <person name="Jayaseelan J.C."/>
            <person name="Lee S."/>
            <person name="Li M."/>
            <person name="Ming W."/>
            <person name="Munidasa M."/>
            <person name="Muniz J."/>
            <person name="Nguyen L."/>
            <person name="Ongeri F."/>
            <person name="Osuji N."/>
            <person name="Pu L.-L."/>
            <person name="Puazo M."/>
            <person name="Qu C."/>
            <person name="Quiroz J."/>
            <person name="Raj R."/>
            <person name="Weissenberger G."/>
            <person name="Xin Y."/>
            <person name="Zou X."/>
            <person name="Han Y."/>
            <person name="Richards S."/>
            <person name="Worley K."/>
            <person name="Muzny D."/>
            <person name="Gibbs R."/>
        </authorList>
    </citation>
    <scope>NUCLEOTIDE SEQUENCE</scope>
    <source>
        <strain evidence="2">Sampled in the wild</strain>
    </source>
</reference>
<evidence type="ECO:0000313" key="3">
    <source>
        <dbReference type="Proteomes" id="UP000792457"/>
    </source>
</evidence>
<evidence type="ECO:0000259" key="1">
    <source>
        <dbReference type="Pfam" id="PF17906"/>
    </source>
</evidence>
<dbReference type="OrthoDB" id="8191996at2759"/>
<proteinExistence type="predicted"/>
<feature type="domain" description="Mos1 transposase HTH" evidence="1">
    <location>
        <begin position="13"/>
        <end position="58"/>
    </location>
</feature>
<keyword evidence="3" id="KW-1185">Reference proteome</keyword>